<evidence type="ECO:0000313" key="3">
    <source>
        <dbReference type="Proteomes" id="UP000179627"/>
    </source>
</evidence>
<dbReference type="EMBL" id="MBLM01000149">
    <property type="protein sequence ID" value="OHV30838.1"/>
    <property type="molecule type" value="Genomic_DNA"/>
</dbReference>
<reference evidence="3" key="1">
    <citation type="submission" date="2016-07" db="EMBL/GenBank/DDBJ databases">
        <title>Sequence Frankia sp. strain CcI1.17.</title>
        <authorList>
            <person name="Ghodhbane-Gtari F."/>
            <person name="Swanson E."/>
            <person name="Gueddou A."/>
            <person name="Morris K."/>
            <person name="Hezbri K."/>
            <person name="Ktari A."/>
            <person name="Nouioui I."/>
            <person name="Abebe-Akele F."/>
            <person name="Simpson S."/>
            <person name="Thomas K."/>
            <person name="Gtari M."/>
            <person name="Tisa L.S."/>
            <person name="Hurst S."/>
        </authorList>
    </citation>
    <scope>NUCLEOTIDE SEQUENCE [LARGE SCALE GENOMIC DNA]</scope>
    <source>
        <strain evidence="3">Cc1.17</strain>
    </source>
</reference>
<organism evidence="2 3">
    <name type="scientific">Parafrankia colletiae</name>
    <dbReference type="NCBI Taxonomy" id="573497"/>
    <lineage>
        <taxon>Bacteria</taxon>
        <taxon>Bacillati</taxon>
        <taxon>Actinomycetota</taxon>
        <taxon>Actinomycetes</taxon>
        <taxon>Frankiales</taxon>
        <taxon>Frankiaceae</taxon>
        <taxon>Parafrankia</taxon>
    </lineage>
</organism>
<feature type="region of interest" description="Disordered" evidence="1">
    <location>
        <begin position="122"/>
        <end position="142"/>
    </location>
</feature>
<dbReference type="RefSeq" id="WP_071088911.1">
    <property type="nucleotide sequence ID" value="NZ_MBLM01000149.1"/>
</dbReference>
<accession>A0A1S1Q7H3</accession>
<gene>
    <name evidence="2" type="ORF">CC117_27360</name>
</gene>
<dbReference type="Proteomes" id="UP000179627">
    <property type="component" value="Unassembled WGS sequence"/>
</dbReference>
<sequence>MAEPIKISGKTLETLRQQYGDQSAAIETRLAVYPWAPGNVRATVALAEPLPLRLGGAGFTAGVGLAKAIELVRKNIGERLDTVWTNSDDLNWGLQFLLENSKAVEGFNTMTAAEFESYIPAGSASPVPGGSATPPVPPGKGS</sequence>
<proteinExistence type="predicted"/>
<comment type="caution">
    <text evidence="2">The sequence shown here is derived from an EMBL/GenBank/DDBJ whole genome shotgun (WGS) entry which is preliminary data.</text>
</comment>
<dbReference type="OrthoDB" id="3216324at2"/>
<name>A0A1S1Q7H3_9ACTN</name>
<evidence type="ECO:0000256" key="1">
    <source>
        <dbReference type="SAM" id="MobiDB-lite"/>
    </source>
</evidence>
<dbReference type="AlphaFoldDB" id="A0A1S1Q7H3"/>
<evidence type="ECO:0000313" key="2">
    <source>
        <dbReference type="EMBL" id="OHV30838.1"/>
    </source>
</evidence>
<keyword evidence="3" id="KW-1185">Reference proteome</keyword>
<protein>
    <submittedName>
        <fullName evidence="2">Uncharacterized protein</fullName>
    </submittedName>
</protein>